<dbReference type="HOGENOM" id="CLU_155311_6_1_7"/>
<proteinExistence type="predicted"/>
<sequence>MRMSPITLDISTERQLAELSKRTGKTPVQIIQEALQVYAQDMNDIQASTDVLDRIERGEEHTMSLEKLEARLGLDC</sequence>
<protein>
    <recommendedName>
        <fullName evidence="3">CopG family transcriptional regulator</fullName>
    </recommendedName>
</protein>
<dbReference type="Proteomes" id="UP000019141">
    <property type="component" value="Unassembled WGS sequence"/>
</dbReference>
<keyword evidence="2" id="KW-1185">Reference proteome</keyword>
<reference evidence="1 2" key="1">
    <citation type="journal article" date="2014" name="Nature">
        <title>An environmental bacterial taxon with a large and distinct metabolic repertoire.</title>
        <authorList>
            <person name="Wilson M.C."/>
            <person name="Mori T."/>
            <person name="Ruckert C."/>
            <person name="Uria A.R."/>
            <person name="Helf M.J."/>
            <person name="Takada K."/>
            <person name="Gernert C."/>
            <person name="Steffens U.A."/>
            <person name="Heycke N."/>
            <person name="Schmitt S."/>
            <person name="Rinke C."/>
            <person name="Helfrich E.J."/>
            <person name="Brachmann A.O."/>
            <person name="Gurgui C."/>
            <person name="Wakimoto T."/>
            <person name="Kracht M."/>
            <person name="Crusemann M."/>
            <person name="Hentschel U."/>
            <person name="Abe I."/>
            <person name="Matsunaga S."/>
            <person name="Kalinowski J."/>
            <person name="Takeyama H."/>
            <person name="Piel J."/>
        </authorList>
    </citation>
    <scope>NUCLEOTIDE SEQUENCE [LARGE SCALE GENOMIC DNA]</scope>
    <source>
        <strain evidence="2">TSY1</strain>
    </source>
</reference>
<comment type="caution">
    <text evidence="1">The sequence shown here is derived from an EMBL/GenBank/DDBJ whole genome shotgun (WGS) entry which is preliminary data.</text>
</comment>
<evidence type="ECO:0008006" key="3">
    <source>
        <dbReference type="Google" id="ProtNLM"/>
    </source>
</evidence>
<organism evidence="1 2">
    <name type="scientific">Entotheonella factor</name>
    <dbReference type="NCBI Taxonomy" id="1429438"/>
    <lineage>
        <taxon>Bacteria</taxon>
        <taxon>Pseudomonadati</taxon>
        <taxon>Nitrospinota/Tectimicrobiota group</taxon>
        <taxon>Candidatus Tectimicrobiota</taxon>
        <taxon>Candidatus Entotheonellia</taxon>
        <taxon>Candidatus Entotheonellales</taxon>
        <taxon>Candidatus Entotheonellaceae</taxon>
        <taxon>Candidatus Entotheonella</taxon>
    </lineage>
</organism>
<gene>
    <name evidence="1" type="ORF">ETSY1_43560</name>
</gene>
<accession>W4L456</accession>
<dbReference type="AlphaFoldDB" id="W4L456"/>
<evidence type="ECO:0000313" key="2">
    <source>
        <dbReference type="Proteomes" id="UP000019141"/>
    </source>
</evidence>
<name>W4L456_ENTF1</name>
<dbReference type="EMBL" id="AZHW01001477">
    <property type="protein sequence ID" value="ETW92455.1"/>
    <property type="molecule type" value="Genomic_DNA"/>
</dbReference>
<evidence type="ECO:0000313" key="1">
    <source>
        <dbReference type="EMBL" id="ETW92455.1"/>
    </source>
</evidence>